<reference evidence="2 3" key="1">
    <citation type="submission" date="2021-02" db="EMBL/GenBank/DDBJ databases">
        <title>Porcisia hertigi Genome sequencing and assembly.</title>
        <authorList>
            <person name="Almutairi H."/>
            <person name="Gatherer D."/>
        </authorList>
    </citation>
    <scope>NUCLEOTIDE SEQUENCE [LARGE SCALE GENOMIC DNA]</scope>
    <source>
        <strain evidence="2 3">C119</strain>
    </source>
</reference>
<evidence type="ECO:0000313" key="2">
    <source>
        <dbReference type="EMBL" id="KAG5495289.1"/>
    </source>
</evidence>
<comment type="caution">
    <text evidence="2">The sequence shown here is derived from an EMBL/GenBank/DDBJ whole genome shotgun (WGS) entry which is preliminary data.</text>
</comment>
<feature type="region of interest" description="Disordered" evidence="1">
    <location>
        <begin position="16"/>
        <end position="42"/>
    </location>
</feature>
<keyword evidence="3" id="KW-1185">Reference proteome</keyword>
<gene>
    <name evidence="2" type="ORF">JKF63_02356</name>
</gene>
<accession>A0A836L1Z6</accession>
<organism evidence="2 3">
    <name type="scientific">Porcisia hertigi</name>
    <dbReference type="NCBI Taxonomy" id="2761500"/>
    <lineage>
        <taxon>Eukaryota</taxon>
        <taxon>Discoba</taxon>
        <taxon>Euglenozoa</taxon>
        <taxon>Kinetoplastea</taxon>
        <taxon>Metakinetoplastina</taxon>
        <taxon>Trypanosomatida</taxon>
        <taxon>Trypanosomatidae</taxon>
        <taxon>Leishmaniinae</taxon>
        <taxon>Porcisia</taxon>
    </lineage>
</organism>
<dbReference type="Proteomes" id="UP000674318">
    <property type="component" value="Unassembled WGS sequence"/>
</dbReference>
<feature type="compositionally biased region" description="Polar residues" evidence="1">
    <location>
        <begin position="18"/>
        <end position="40"/>
    </location>
</feature>
<evidence type="ECO:0000256" key="1">
    <source>
        <dbReference type="SAM" id="MobiDB-lite"/>
    </source>
</evidence>
<feature type="region of interest" description="Disordered" evidence="1">
    <location>
        <begin position="77"/>
        <end position="147"/>
    </location>
</feature>
<dbReference type="AlphaFoldDB" id="A0A836L1Z6"/>
<sequence>MLRFTFRALARKAPAKVSSKTAATVTPSSHATLTAPQTGVNIPPIPGVRSVRAFRSQKMMAPPLVPPTVAATKKAVAAKSTKIVPAAPKSRPSKETKMPKKAAPPARTTVPVKTATPTKSPQARRITAPKSAAKKISNTAKASKMRK</sequence>
<dbReference type="OrthoDB" id="10638464at2759"/>
<name>A0A836L1Z6_9TRYP</name>
<dbReference type="EMBL" id="JAFJZO010000033">
    <property type="protein sequence ID" value="KAG5495289.1"/>
    <property type="molecule type" value="Genomic_DNA"/>
</dbReference>
<dbReference type="KEGG" id="phet:94288461"/>
<proteinExistence type="predicted"/>
<dbReference type="GeneID" id="94288461"/>
<protein>
    <submittedName>
        <fullName evidence="2">Uncharacterized protein</fullName>
    </submittedName>
</protein>
<dbReference type="RefSeq" id="XP_067754541.1">
    <property type="nucleotide sequence ID" value="XM_067898384.1"/>
</dbReference>
<feature type="compositionally biased region" description="Low complexity" evidence="1">
    <location>
        <begin position="101"/>
        <end position="121"/>
    </location>
</feature>
<evidence type="ECO:0000313" key="3">
    <source>
        <dbReference type="Proteomes" id="UP000674318"/>
    </source>
</evidence>